<keyword evidence="1" id="KW-0472">Membrane</keyword>
<keyword evidence="3" id="KW-1185">Reference proteome</keyword>
<evidence type="ECO:0000313" key="3">
    <source>
        <dbReference type="Proteomes" id="UP000190162"/>
    </source>
</evidence>
<dbReference type="EMBL" id="FUXU01000006">
    <property type="protein sequence ID" value="SKA47715.1"/>
    <property type="molecule type" value="Genomic_DNA"/>
</dbReference>
<gene>
    <name evidence="2" type="ORF">SAMN02745132_00746</name>
</gene>
<dbReference type="AlphaFoldDB" id="A0A1T4U4Q1"/>
<organism evidence="2 3">
    <name type="scientific">Enterovibrio nigricans DSM 22720</name>
    <dbReference type="NCBI Taxonomy" id="1121868"/>
    <lineage>
        <taxon>Bacteria</taxon>
        <taxon>Pseudomonadati</taxon>
        <taxon>Pseudomonadota</taxon>
        <taxon>Gammaproteobacteria</taxon>
        <taxon>Vibrionales</taxon>
        <taxon>Vibrionaceae</taxon>
        <taxon>Enterovibrio</taxon>
    </lineage>
</organism>
<sequence length="136" mass="15684">MNGLSRLNYTVLAAILLVAFTFWYAFLPYSKMPLTKIKISEPEPYCTSKIKNGRWTSTFFLVSDEGVYYTISHLDNGFCEKIKSITYENQVASIEFSSNQKGERKVISKLSVKCNVLYEYKNSLDNLCDYLPLRNC</sequence>
<name>A0A1T4U4Q1_9GAMM</name>
<keyword evidence="1" id="KW-1133">Transmembrane helix</keyword>
<dbReference type="OrthoDB" id="1418179at2"/>
<evidence type="ECO:0000256" key="1">
    <source>
        <dbReference type="SAM" id="Phobius"/>
    </source>
</evidence>
<keyword evidence="1" id="KW-0812">Transmembrane</keyword>
<reference evidence="3" key="1">
    <citation type="submission" date="2017-02" db="EMBL/GenBank/DDBJ databases">
        <authorList>
            <person name="Varghese N."/>
            <person name="Submissions S."/>
        </authorList>
    </citation>
    <scope>NUCLEOTIDE SEQUENCE [LARGE SCALE GENOMIC DNA]</scope>
    <source>
        <strain evidence="3">DSM 22720</strain>
    </source>
</reference>
<dbReference type="Proteomes" id="UP000190162">
    <property type="component" value="Unassembled WGS sequence"/>
</dbReference>
<proteinExistence type="predicted"/>
<protein>
    <submittedName>
        <fullName evidence="2">Uncharacterized protein</fullName>
    </submittedName>
</protein>
<evidence type="ECO:0000313" key="2">
    <source>
        <dbReference type="EMBL" id="SKA47715.1"/>
    </source>
</evidence>
<accession>A0A1T4U4Q1</accession>
<feature type="transmembrane region" description="Helical" evidence="1">
    <location>
        <begin position="6"/>
        <end position="27"/>
    </location>
</feature>
<dbReference type="RefSeq" id="WP_139367719.1">
    <property type="nucleotide sequence ID" value="NZ_FUXU01000006.1"/>
</dbReference>